<sequence length="282" mass="32157">MEIRRALPQDFRELLHCLKMRSKYAVLLVFVIGLVIIEKENNFISRVSDKLKQSPQVATEANGTEASPAPAENGSLASLRELDAAFSQLRSHLRNVTLQLTGDEDPRPRRHVLLMATTRTGSSFVGEFFNQQGNIFYLFEPLWHIERTVTFEPGGANAVGSALVYRDVLKQLLLCDLYILESFISPAPEDHLTPFMVRLRQRESLQPLVEDPRLDMRIIQLVRDPRAVLASRMVAFSGKYETWKKWASEGEAPLREEEVQRLRGNCESIRLSAELGLRRPGW</sequence>
<evidence type="ECO:0000259" key="3">
    <source>
        <dbReference type="Pfam" id="PF00685"/>
    </source>
</evidence>
<evidence type="ECO:0000256" key="1">
    <source>
        <dbReference type="RuleBase" id="RU361155"/>
    </source>
</evidence>
<protein>
    <recommendedName>
        <fullName evidence="1">Sulfotransferase</fullName>
        <ecNumber evidence="1">2.8.2.-</ecNumber>
    </recommendedName>
</protein>
<feature type="transmembrane region" description="Helical" evidence="2">
    <location>
        <begin position="21"/>
        <end position="37"/>
    </location>
</feature>
<dbReference type="InterPro" id="IPR051135">
    <property type="entry name" value="Gal/GlcNAc/GalNAc_ST"/>
</dbReference>
<accession>A0A091GWP0</accession>
<feature type="domain" description="Sulfotransferase" evidence="3">
    <location>
        <begin position="110"/>
        <end position="241"/>
    </location>
</feature>
<dbReference type="InterPro" id="IPR027417">
    <property type="entry name" value="P-loop_NTPase"/>
</dbReference>
<keyword evidence="5" id="KW-1185">Reference proteome</keyword>
<keyword evidence="2" id="KW-1133">Transmembrane helix</keyword>
<keyword evidence="1 4" id="KW-0808">Transferase</keyword>
<dbReference type="Gene3D" id="3.40.50.300">
    <property type="entry name" value="P-loop containing nucleotide triphosphate hydrolases"/>
    <property type="match status" value="1"/>
</dbReference>
<organism evidence="4 5">
    <name type="scientific">Buceros rhinoceros silvestris</name>
    <dbReference type="NCBI Taxonomy" id="175836"/>
    <lineage>
        <taxon>Eukaryota</taxon>
        <taxon>Metazoa</taxon>
        <taxon>Chordata</taxon>
        <taxon>Craniata</taxon>
        <taxon>Vertebrata</taxon>
        <taxon>Euteleostomi</taxon>
        <taxon>Archelosauria</taxon>
        <taxon>Archosauria</taxon>
        <taxon>Dinosauria</taxon>
        <taxon>Saurischia</taxon>
        <taxon>Theropoda</taxon>
        <taxon>Coelurosauria</taxon>
        <taxon>Aves</taxon>
        <taxon>Neognathae</taxon>
        <taxon>Neoaves</taxon>
        <taxon>Telluraves</taxon>
        <taxon>Coraciimorphae</taxon>
        <taxon>Bucerotiformes</taxon>
        <taxon>Bucerotidae</taxon>
        <taxon>Buceros</taxon>
    </lineage>
</organism>
<gene>
    <name evidence="4" type="ORF">N320_08212</name>
</gene>
<dbReference type="GO" id="GO:0006044">
    <property type="term" value="P:N-acetylglucosamine metabolic process"/>
    <property type="evidence" value="ECO:0007669"/>
    <property type="project" value="TreeGrafter"/>
</dbReference>
<name>A0A091GWP0_BUCRH</name>
<keyword evidence="2" id="KW-0472">Membrane</keyword>
<dbReference type="EMBL" id="KL514592">
    <property type="protein sequence ID" value="KFO87574.1"/>
    <property type="molecule type" value="Genomic_DNA"/>
</dbReference>
<keyword evidence="2" id="KW-0812">Transmembrane</keyword>
<feature type="non-terminal residue" evidence="4">
    <location>
        <position position="282"/>
    </location>
</feature>
<evidence type="ECO:0000313" key="5">
    <source>
        <dbReference type="Proteomes" id="UP000054064"/>
    </source>
</evidence>
<comment type="similarity">
    <text evidence="1">Belongs to the sulfotransferase 1 family.</text>
</comment>
<dbReference type="PANTHER" id="PTHR10704">
    <property type="entry name" value="CARBOHYDRATE SULFOTRANSFERASE"/>
    <property type="match status" value="1"/>
</dbReference>
<dbReference type="EC" id="2.8.2.-" evidence="1"/>
<evidence type="ECO:0000256" key="2">
    <source>
        <dbReference type="SAM" id="Phobius"/>
    </source>
</evidence>
<dbReference type="Proteomes" id="UP000054064">
    <property type="component" value="Unassembled WGS sequence"/>
</dbReference>
<dbReference type="GO" id="GO:0001517">
    <property type="term" value="F:N-acetylglucosamine 6-O-sulfotransferase activity"/>
    <property type="evidence" value="ECO:0007669"/>
    <property type="project" value="TreeGrafter"/>
</dbReference>
<evidence type="ECO:0000313" key="4">
    <source>
        <dbReference type="EMBL" id="KFO87574.1"/>
    </source>
</evidence>
<dbReference type="InterPro" id="IPR000863">
    <property type="entry name" value="Sulfotransferase_dom"/>
</dbReference>
<dbReference type="GO" id="GO:0008459">
    <property type="term" value="F:chondroitin 6-sulfotransferase activity"/>
    <property type="evidence" value="ECO:0007669"/>
    <property type="project" value="TreeGrafter"/>
</dbReference>
<dbReference type="GO" id="GO:0006790">
    <property type="term" value="P:sulfur compound metabolic process"/>
    <property type="evidence" value="ECO:0007669"/>
    <property type="project" value="TreeGrafter"/>
</dbReference>
<dbReference type="Pfam" id="PF00685">
    <property type="entry name" value="Sulfotransfer_1"/>
    <property type="match status" value="1"/>
</dbReference>
<proteinExistence type="inferred from homology"/>
<reference evidence="4 5" key="1">
    <citation type="submission" date="2014-04" db="EMBL/GenBank/DDBJ databases">
        <title>Genome evolution of avian class.</title>
        <authorList>
            <person name="Zhang G."/>
            <person name="Li C."/>
        </authorList>
    </citation>
    <scope>NUCLEOTIDE SEQUENCE [LARGE SCALE GENOMIC DNA]</scope>
    <source>
        <strain evidence="4">BGI_N320</strain>
    </source>
</reference>
<dbReference type="SUPFAM" id="SSF52540">
    <property type="entry name" value="P-loop containing nucleoside triphosphate hydrolases"/>
    <property type="match status" value="1"/>
</dbReference>
<dbReference type="PANTHER" id="PTHR10704:SF60">
    <property type="entry name" value="CARBOHYDRATE SULFOTRANSFERASE 3"/>
    <property type="match status" value="1"/>
</dbReference>
<dbReference type="AlphaFoldDB" id="A0A091GWP0"/>